<protein>
    <submittedName>
        <fullName evidence="1">Uncharacterized protein</fullName>
    </submittedName>
</protein>
<accession>A0ABN8ZA47</accession>
<proteinExistence type="predicted"/>
<dbReference type="EMBL" id="OX459964">
    <property type="protein sequence ID" value="CAI9169066.1"/>
    <property type="molecule type" value="Genomic_DNA"/>
</dbReference>
<keyword evidence="2" id="KW-1185">Reference proteome</keyword>
<organism evidence="1 2">
    <name type="scientific">Rangifer tarandus platyrhynchus</name>
    <name type="common">Svalbard reindeer</name>
    <dbReference type="NCBI Taxonomy" id="3082113"/>
    <lineage>
        <taxon>Eukaryota</taxon>
        <taxon>Metazoa</taxon>
        <taxon>Chordata</taxon>
        <taxon>Craniata</taxon>
        <taxon>Vertebrata</taxon>
        <taxon>Euteleostomi</taxon>
        <taxon>Mammalia</taxon>
        <taxon>Eutheria</taxon>
        <taxon>Laurasiatheria</taxon>
        <taxon>Artiodactyla</taxon>
        <taxon>Ruminantia</taxon>
        <taxon>Pecora</taxon>
        <taxon>Cervidae</taxon>
        <taxon>Odocoileinae</taxon>
        <taxon>Rangifer</taxon>
    </lineage>
</organism>
<evidence type="ECO:0000313" key="1">
    <source>
        <dbReference type="EMBL" id="CAI9169066.1"/>
    </source>
</evidence>
<reference evidence="1" key="1">
    <citation type="submission" date="2023-04" db="EMBL/GenBank/DDBJ databases">
        <authorList>
            <consortium name="ELIXIR-Norway"/>
        </authorList>
    </citation>
    <scope>NUCLEOTIDE SEQUENCE [LARGE SCALE GENOMIC DNA]</scope>
</reference>
<gene>
    <name evidence="1" type="ORF">MRATA1EN1_LOCUS18028</name>
</gene>
<sequence length="108" mass="11850">MFAPKERTIVLRHHLPLWLTWELPGCKVSSGRPDQGPQMGQLKPHTFVPHGLEAGHPGARCCQGLVPPEASRLGLEVPPSPCDLLQSSPVCVSLLTRTLVLWDQSPPY</sequence>
<name>A0ABN8ZA47_RANTA</name>
<evidence type="ECO:0000313" key="2">
    <source>
        <dbReference type="Proteomes" id="UP001176941"/>
    </source>
</evidence>
<dbReference type="Proteomes" id="UP001176941">
    <property type="component" value="Chromosome 28"/>
</dbReference>